<evidence type="ECO:0000313" key="3">
    <source>
        <dbReference type="EMBL" id="EJK62285.1"/>
    </source>
</evidence>
<dbReference type="Proteomes" id="UP000266841">
    <property type="component" value="Unassembled WGS sequence"/>
</dbReference>
<feature type="signal peptide" evidence="1">
    <location>
        <begin position="1"/>
        <end position="20"/>
    </location>
</feature>
<proteinExistence type="predicted"/>
<sequence length="119" mass="12731">MGRLIVAVSVSLALASTAEGFVWPHIESVELLDALPASPMSSTEDLVKLALAPLLLYAPYSVSTHIADNLSLRKSIASKHGKKSTRSADANSDFTHLFDDKENCYLGPGGECVDFDPLI</sequence>
<feature type="chain" id="PRO_5015095758" evidence="1">
    <location>
        <begin position="21"/>
        <end position="119"/>
    </location>
</feature>
<keyword evidence="4" id="KW-1185">Reference proteome</keyword>
<reference evidence="3 4" key="1">
    <citation type="journal article" date="2012" name="Genome Biol.">
        <title>Genome and low-iron response of an oceanic diatom adapted to chronic iron limitation.</title>
        <authorList>
            <person name="Lommer M."/>
            <person name="Specht M."/>
            <person name="Roy A.S."/>
            <person name="Kraemer L."/>
            <person name="Andreson R."/>
            <person name="Gutowska M.A."/>
            <person name="Wolf J."/>
            <person name="Bergner S.V."/>
            <person name="Schilhabel M.B."/>
            <person name="Klostermeier U.C."/>
            <person name="Beiko R.G."/>
            <person name="Rosenstiel P."/>
            <person name="Hippler M."/>
            <person name="Laroche J."/>
        </authorList>
    </citation>
    <scope>NUCLEOTIDE SEQUENCE [LARGE SCALE GENOMIC DNA]</scope>
    <source>
        <strain evidence="3 4">CCMP1005</strain>
    </source>
</reference>
<keyword evidence="1" id="KW-0732">Signal</keyword>
<dbReference type="AlphaFoldDB" id="K0SAK1"/>
<accession>K0SAK1</accession>
<name>K0SAK1_THAOC</name>
<evidence type="ECO:0000256" key="1">
    <source>
        <dbReference type="SAM" id="SignalP"/>
    </source>
</evidence>
<gene>
    <name evidence="3" type="ORF">THAOC_17111</name>
    <name evidence="2" type="ORF">THAOC_19864</name>
</gene>
<evidence type="ECO:0000313" key="4">
    <source>
        <dbReference type="Proteomes" id="UP000266841"/>
    </source>
</evidence>
<dbReference type="EMBL" id="AGNL01018993">
    <property type="protein sequence ID" value="EJK62285.1"/>
    <property type="molecule type" value="Genomic_DNA"/>
</dbReference>
<comment type="caution">
    <text evidence="3">The sequence shown here is derived from an EMBL/GenBank/DDBJ whole genome shotgun (WGS) entry which is preliminary data.</text>
</comment>
<protein>
    <submittedName>
        <fullName evidence="3">Uncharacterized protein</fullName>
    </submittedName>
</protein>
<dbReference type="EMBL" id="AGNL01022134">
    <property type="protein sequence ID" value="EJK59863.1"/>
    <property type="molecule type" value="Genomic_DNA"/>
</dbReference>
<organism evidence="3 4">
    <name type="scientific">Thalassiosira oceanica</name>
    <name type="common">Marine diatom</name>
    <dbReference type="NCBI Taxonomy" id="159749"/>
    <lineage>
        <taxon>Eukaryota</taxon>
        <taxon>Sar</taxon>
        <taxon>Stramenopiles</taxon>
        <taxon>Ochrophyta</taxon>
        <taxon>Bacillariophyta</taxon>
        <taxon>Coscinodiscophyceae</taxon>
        <taxon>Thalassiosirophycidae</taxon>
        <taxon>Thalassiosirales</taxon>
        <taxon>Thalassiosiraceae</taxon>
        <taxon>Thalassiosira</taxon>
    </lineage>
</organism>
<evidence type="ECO:0000313" key="2">
    <source>
        <dbReference type="EMBL" id="EJK59863.1"/>
    </source>
</evidence>